<dbReference type="EnsemblProtists" id="PYU1_T007565">
    <property type="protein sequence ID" value="PYU1_T007565"/>
    <property type="gene ID" value="PYU1_G007549"/>
</dbReference>
<dbReference type="Proteomes" id="UP000019132">
    <property type="component" value="Unassembled WGS sequence"/>
</dbReference>
<feature type="compositionally biased region" description="Basic residues" evidence="5">
    <location>
        <begin position="32"/>
        <end position="46"/>
    </location>
</feature>
<feature type="region of interest" description="Disordered" evidence="5">
    <location>
        <begin position="1"/>
        <end position="84"/>
    </location>
</feature>
<dbReference type="FunFam" id="2.60.260.20:FF:000003">
    <property type="entry name" value="DnaJ subfamily A member 2"/>
    <property type="match status" value="1"/>
</dbReference>
<evidence type="ECO:0000256" key="6">
    <source>
        <dbReference type="SAM" id="Phobius"/>
    </source>
</evidence>
<keyword evidence="6" id="KW-0472">Membrane</keyword>
<dbReference type="HOGENOM" id="CLU_859147_0_0_1"/>
<keyword evidence="2" id="KW-0677">Repeat</keyword>
<evidence type="ECO:0000256" key="4">
    <source>
        <dbReference type="ARBA" id="ARBA00022833"/>
    </source>
</evidence>
<keyword evidence="1" id="KW-0479">Metal-binding</keyword>
<dbReference type="AlphaFoldDB" id="K3WRH1"/>
<keyword evidence="4" id="KW-0862">Zinc</keyword>
<keyword evidence="3" id="KW-0863">Zinc-finger</keyword>
<sequence>MPRSNSHGSYSGGDGSDEDCTDVVHVAELVPLRKRPQSRPQARARRPQGDDTANGDEHETNRMAGDGDERQRCDAEEENDDEEEGVGVMIAMTLLVVGFLALVGYIGYQIVMSDDHFARRMPTRPQAEAKHLQIQVDLAQLYSGHQMQVEVDRKLVCQQCAGSGMDLAAGFHRCHKCDGTGVQTFVQQIGSTRQHVRSVYVAKYEGDQAPHAIPGDVIVHLKVRPHPVFTRRENDLELHMEITLLEALVGFTNEIVHLDNRIVVLARKDVVSPTTVWKIPHEGMPIRGKHEHKGDLLIHFTIMYPDTSEVDGSVKEAIAEILPN</sequence>
<dbReference type="STRING" id="431595.K3WRH1"/>
<evidence type="ECO:0000256" key="2">
    <source>
        <dbReference type="ARBA" id="ARBA00022737"/>
    </source>
</evidence>
<dbReference type="InParanoid" id="K3WRH1"/>
<dbReference type="GO" id="GO:0006457">
    <property type="term" value="P:protein folding"/>
    <property type="evidence" value="ECO:0007669"/>
    <property type="project" value="InterPro"/>
</dbReference>
<feature type="compositionally biased region" description="Basic and acidic residues" evidence="5">
    <location>
        <begin position="55"/>
        <end position="74"/>
    </location>
</feature>
<dbReference type="eggNOG" id="KOG0712">
    <property type="taxonomic scope" value="Eukaryota"/>
</dbReference>
<evidence type="ECO:0000256" key="5">
    <source>
        <dbReference type="SAM" id="MobiDB-lite"/>
    </source>
</evidence>
<feature type="domain" description="Chaperone DnaJ C-terminal" evidence="7">
    <location>
        <begin position="132"/>
        <end position="305"/>
    </location>
</feature>
<dbReference type="GO" id="GO:0030544">
    <property type="term" value="F:Hsp70 protein binding"/>
    <property type="evidence" value="ECO:0007669"/>
    <property type="project" value="InterPro"/>
</dbReference>
<reference evidence="9" key="1">
    <citation type="journal article" date="2010" name="Genome Biol.">
        <title>Genome sequence of the necrotrophic plant pathogen Pythium ultimum reveals original pathogenicity mechanisms and effector repertoire.</title>
        <authorList>
            <person name="Levesque C.A."/>
            <person name="Brouwer H."/>
            <person name="Cano L."/>
            <person name="Hamilton J.P."/>
            <person name="Holt C."/>
            <person name="Huitema E."/>
            <person name="Raffaele S."/>
            <person name="Robideau G.P."/>
            <person name="Thines M."/>
            <person name="Win J."/>
            <person name="Zerillo M.M."/>
            <person name="Beakes G.W."/>
            <person name="Boore J.L."/>
            <person name="Busam D."/>
            <person name="Dumas B."/>
            <person name="Ferriera S."/>
            <person name="Fuerstenberg S.I."/>
            <person name="Gachon C.M."/>
            <person name="Gaulin E."/>
            <person name="Govers F."/>
            <person name="Grenville-Briggs L."/>
            <person name="Horner N."/>
            <person name="Hostetler J."/>
            <person name="Jiang R.H."/>
            <person name="Johnson J."/>
            <person name="Krajaejun T."/>
            <person name="Lin H."/>
            <person name="Meijer H.J."/>
            <person name="Moore B."/>
            <person name="Morris P."/>
            <person name="Phuntmart V."/>
            <person name="Puiu D."/>
            <person name="Shetty J."/>
            <person name="Stajich J.E."/>
            <person name="Tripathy S."/>
            <person name="Wawra S."/>
            <person name="van West P."/>
            <person name="Whitty B.R."/>
            <person name="Coutinho P.M."/>
            <person name="Henrissat B."/>
            <person name="Martin F."/>
            <person name="Thomas P.D."/>
            <person name="Tyler B.M."/>
            <person name="De Vries R.P."/>
            <person name="Kamoun S."/>
            <person name="Yandell M."/>
            <person name="Tisserat N."/>
            <person name="Buell C.R."/>
        </authorList>
    </citation>
    <scope>NUCLEOTIDE SEQUENCE</scope>
    <source>
        <strain evidence="9">DAOM:BR144</strain>
    </source>
</reference>
<dbReference type="GO" id="GO:0008270">
    <property type="term" value="F:zinc ion binding"/>
    <property type="evidence" value="ECO:0007669"/>
    <property type="project" value="UniProtKB-KW"/>
</dbReference>
<dbReference type="Pfam" id="PF01556">
    <property type="entry name" value="DnaJ_C"/>
    <property type="match status" value="1"/>
</dbReference>
<proteinExistence type="predicted"/>
<dbReference type="SUPFAM" id="SSF49493">
    <property type="entry name" value="HSP40/DnaJ peptide-binding domain"/>
    <property type="match status" value="2"/>
</dbReference>
<evidence type="ECO:0000313" key="9">
    <source>
        <dbReference type="Proteomes" id="UP000019132"/>
    </source>
</evidence>
<dbReference type="InterPro" id="IPR036410">
    <property type="entry name" value="HSP_DnaJ_Cys-rich_dom_sf"/>
</dbReference>
<dbReference type="Gene3D" id="2.10.230.10">
    <property type="entry name" value="Heat shock protein DnaJ, cysteine-rich domain"/>
    <property type="match status" value="1"/>
</dbReference>
<dbReference type="InterPro" id="IPR008971">
    <property type="entry name" value="HSP40/DnaJ_pept-bd"/>
</dbReference>
<evidence type="ECO:0000256" key="1">
    <source>
        <dbReference type="ARBA" id="ARBA00022723"/>
    </source>
</evidence>
<protein>
    <recommendedName>
        <fullName evidence="7">Chaperone DnaJ C-terminal domain-containing protein</fullName>
    </recommendedName>
</protein>
<reference evidence="9" key="2">
    <citation type="submission" date="2010-04" db="EMBL/GenBank/DDBJ databases">
        <authorList>
            <person name="Buell R."/>
            <person name="Hamilton J."/>
            <person name="Hostetler J."/>
        </authorList>
    </citation>
    <scope>NUCLEOTIDE SEQUENCE [LARGE SCALE GENOMIC DNA]</scope>
    <source>
        <strain evidence="9">DAOM:BR144</strain>
    </source>
</reference>
<evidence type="ECO:0000256" key="3">
    <source>
        <dbReference type="ARBA" id="ARBA00022771"/>
    </source>
</evidence>
<dbReference type="PANTHER" id="PTHR43888">
    <property type="entry name" value="DNAJ-LIKE-2, ISOFORM A-RELATED"/>
    <property type="match status" value="1"/>
</dbReference>
<dbReference type="InterPro" id="IPR002939">
    <property type="entry name" value="DnaJ_C"/>
</dbReference>
<dbReference type="EMBL" id="GL376585">
    <property type="status" value="NOT_ANNOTATED_CDS"/>
    <property type="molecule type" value="Genomic_DNA"/>
</dbReference>
<dbReference type="VEuPathDB" id="FungiDB:PYU1_G007549"/>
<feature type="compositionally biased region" description="Acidic residues" evidence="5">
    <location>
        <begin position="75"/>
        <end position="84"/>
    </location>
</feature>
<keyword evidence="9" id="KW-1185">Reference proteome</keyword>
<dbReference type="SUPFAM" id="SSF57938">
    <property type="entry name" value="DnaJ/Hsp40 cysteine-rich domain"/>
    <property type="match status" value="1"/>
</dbReference>
<name>K3WRH1_GLOUD</name>
<dbReference type="CDD" id="cd10747">
    <property type="entry name" value="DnaJ_C"/>
    <property type="match status" value="1"/>
</dbReference>
<accession>K3WRH1</accession>
<feature type="transmembrane region" description="Helical" evidence="6">
    <location>
        <begin position="86"/>
        <end position="111"/>
    </location>
</feature>
<dbReference type="Gene3D" id="2.60.260.20">
    <property type="entry name" value="Urease metallochaperone UreE, N-terminal domain"/>
    <property type="match status" value="2"/>
</dbReference>
<reference evidence="8" key="3">
    <citation type="submission" date="2015-02" db="UniProtKB">
        <authorList>
            <consortium name="EnsemblProtists"/>
        </authorList>
    </citation>
    <scope>IDENTIFICATION</scope>
    <source>
        <strain evidence="8">DAOM BR144</strain>
    </source>
</reference>
<keyword evidence="6" id="KW-1133">Transmembrane helix</keyword>
<dbReference type="InterPro" id="IPR044713">
    <property type="entry name" value="DNJA1/2-like"/>
</dbReference>
<keyword evidence="6" id="KW-0812">Transmembrane</keyword>
<dbReference type="GO" id="GO:0051082">
    <property type="term" value="F:unfolded protein binding"/>
    <property type="evidence" value="ECO:0007669"/>
    <property type="project" value="InterPro"/>
</dbReference>
<evidence type="ECO:0000259" key="7">
    <source>
        <dbReference type="Pfam" id="PF01556"/>
    </source>
</evidence>
<organism evidence="8 9">
    <name type="scientific">Globisporangium ultimum (strain ATCC 200006 / CBS 805.95 / DAOM BR144)</name>
    <name type="common">Pythium ultimum</name>
    <dbReference type="NCBI Taxonomy" id="431595"/>
    <lineage>
        <taxon>Eukaryota</taxon>
        <taxon>Sar</taxon>
        <taxon>Stramenopiles</taxon>
        <taxon>Oomycota</taxon>
        <taxon>Peronosporomycetes</taxon>
        <taxon>Pythiales</taxon>
        <taxon>Pythiaceae</taxon>
        <taxon>Globisporangium</taxon>
    </lineage>
</organism>
<evidence type="ECO:0000313" key="8">
    <source>
        <dbReference type="EnsemblProtists" id="PYU1_T007565"/>
    </source>
</evidence>